<gene>
    <name evidence="1" type="ORF">PGLA2088_LOCUS35611</name>
</gene>
<comment type="caution">
    <text evidence="1">The sequence shown here is derived from an EMBL/GenBank/DDBJ whole genome shotgun (WGS) entry which is preliminary data.</text>
</comment>
<protein>
    <submittedName>
        <fullName evidence="1">Uncharacterized protein</fullName>
    </submittedName>
</protein>
<name>A0A813KKD3_POLGL</name>
<accession>A0A813KKD3</accession>
<feature type="non-terminal residue" evidence="1">
    <location>
        <position position="231"/>
    </location>
</feature>
<evidence type="ECO:0000313" key="1">
    <source>
        <dbReference type="EMBL" id="CAE8709745.1"/>
    </source>
</evidence>
<reference evidence="1" key="1">
    <citation type="submission" date="2021-02" db="EMBL/GenBank/DDBJ databases">
        <authorList>
            <person name="Dougan E. K."/>
            <person name="Rhodes N."/>
            <person name="Thang M."/>
            <person name="Chan C."/>
        </authorList>
    </citation>
    <scope>NUCLEOTIDE SEQUENCE</scope>
</reference>
<dbReference type="Proteomes" id="UP000626109">
    <property type="component" value="Unassembled WGS sequence"/>
</dbReference>
<proteinExistence type="predicted"/>
<organism evidence="1 2">
    <name type="scientific">Polarella glacialis</name>
    <name type="common">Dinoflagellate</name>
    <dbReference type="NCBI Taxonomy" id="89957"/>
    <lineage>
        <taxon>Eukaryota</taxon>
        <taxon>Sar</taxon>
        <taxon>Alveolata</taxon>
        <taxon>Dinophyceae</taxon>
        <taxon>Suessiales</taxon>
        <taxon>Suessiaceae</taxon>
        <taxon>Polarella</taxon>
    </lineage>
</organism>
<dbReference type="EMBL" id="CAJNNW010031879">
    <property type="protein sequence ID" value="CAE8709745.1"/>
    <property type="molecule type" value="Genomic_DNA"/>
</dbReference>
<sequence>VLCLGDPENHPSMWCISLGQLKQFAALAKAKLGPTVYARASTTDVVKQLVQPATMAAGRSYACMLNWRELLQVDVFISHAWAENFGNFVTSVEKALENRVRAEETSLWICSFALCQSSNADNIKHQIGKDLSQAPFEKALQRAKEFLVVRNSECDLYSRAWCAYEVFRAHQLGIKIAATGPDSFTKGAVDIMSCSATDKEDEKRIKDAIRDAAEIEAINKIVTEIKSIKRT</sequence>
<evidence type="ECO:0000313" key="2">
    <source>
        <dbReference type="Proteomes" id="UP000626109"/>
    </source>
</evidence>
<dbReference type="AlphaFoldDB" id="A0A813KKD3"/>